<proteinExistence type="predicted"/>
<sequence length="128" mass="14251">MKANQSFVLENDLDLENENFIVKKGTVVHIVNLYDKADKKAPTVVGIKFGNINGTYHLEEDLVKNLVKSGSMTAVARRFNVGDCVLTPDGEGKVKSHFLDPLLSWLYGVDLKEGDAYIYKESELGECK</sequence>
<reference evidence="1 2" key="1">
    <citation type="submission" date="2020-08" db="EMBL/GenBank/DDBJ databases">
        <title>Genomic Encyclopedia of Type Strains, Phase IV (KMG-IV): sequencing the most valuable type-strain genomes for metagenomic binning, comparative biology and taxonomic classification.</title>
        <authorList>
            <person name="Goeker M."/>
        </authorList>
    </citation>
    <scope>NUCLEOTIDE SEQUENCE [LARGE SCALE GENOMIC DNA]</scope>
    <source>
        <strain evidence="1 2">DSM 100397</strain>
    </source>
</reference>
<dbReference type="Proteomes" id="UP000555003">
    <property type="component" value="Unassembled WGS sequence"/>
</dbReference>
<name>A0ABR6DTI8_9FLAO</name>
<dbReference type="EMBL" id="JACJIS010000004">
    <property type="protein sequence ID" value="MBA9075018.1"/>
    <property type="molecule type" value="Genomic_DNA"/>
</dbReference>
<gene>
    <name evidence="1" type="ORF">GGR22_003195</name>
</gene>
<evidence type="ECO:0000313" key="2">
    <source>
        <dbReference type="Proteomes" id="UP000555003"/>
    </source>
</evidence>
<keyword evidence="2" id="KW-1185">Reference proteome</keyword>
<evidence type="ECO:0000313" key="1">
    <source>
        <dbReference type="EMBL" id="MBA9075018.1"/>
    </source>
</evidence>
<dbReference type="RefSeq" id="WP_182494415.1">
    <property type="nucleotide sequence ID" value="NZ_JACJIS010000004.1"/>
</dbReference>
<organism evidence="1 2">
    <name type="scientific">Flavobacterium gossypii</name>
    <dbReference type="NCBI Taxonomy" id="1646119"/>
    <lineage>
        <taxon>Bacteria</taxon>
        <taxon>Pseudomonadati</taxon>
        <taxon>Bacteroidota</taxon>
        <taxon>Flavobacteriia</taxon>
        <taxon>Flavobacteriales</taxon>
        <taxon>Flavobacteriaceae</taxon>
        <taxon>Flavobacterium</taxon>
    </lineage>
</organism>
<comment type="caution">
    <text evidence="1">The sequence shown here is derived from an EMBL/GenBank/DDBJ whole genome shotgun (WGS) entry which is preliminary data.</text>
</comment>
<accession>A0ABR6DTI8</accession>
<protein>
    <submittedName>
        <fullName evidence="1">Uncharacterized protein</fullName>
    </submittedName>
</protein>